<sequence>MDHKDLIVWQKSMALASFIYSLTRGFPREELFGLTNQIRRAVISIPSNIAEGLSRGTDKEFVFFLRVAKGSAAEVETQLLISKNLGYINDMEMKRALALYDEIIRMLGTLIMKIGKRIEAGG</sequence>
<dbReference type="Pfam" id="PF05635">
    <property type="entry name" value="23S_rRNA_IVP"/>
    <property type="match status" value="1"/>
</dbReference>
<name>A0A1G5W946_9FIRM</name>
<accession>A0A1G5W946</accession>
<evidence type="ECO:0000313" key="1">
    <source>
        <dbReference type="EMBL" id="SDA54610.1"/>
    </source>
</evidence>
<dbReference type="GeneID" id="87756242"/>
<dbReference type="Gene3D" id="1.20.1440.60">
    <property type="entry name" value="23S rRNA-intervening sequence"/>
    <property type="match status" value="1"/>
</dbReference>
<dbReference type="InterPro" id="IPR036583">
    <property type="entry name" value="23S_rRNA_IVS_sf"/>
</dbReference>
<dbReference type="EMBL" id="FMXA01000015">
    <property type="protein sequence ID" value="SDA54610.1"/>
    <property type="molecule type" value="Genomic_DNA"/>
</dbReference>
<dbReference type="RefSeq" id="WP_200779845.1">
    <property type="nucleotide sequence ID" value="NZ_FMXA01000015.1"/>
</dbReference>
<evidence type="ECO:0000313" key="2">
    <source>
        <dbReference type="Proteomes" id="UP000199689"/>
    </source>
</evidence>
<dbReference type="NCBIfam" id="TIGR02436">
    <property type="entry name" value="four helix bundle protein"/>
    <property type="match status" value="1"/>
</dbReference>
<dbReference type="AlphaFoldDB" id="A0A1G5W946"/>
<dbReference type="CDD" id="cd16377">
    <property type="entry name" value="23S_rRNA_IVP_like"/>
    <property type="match status" value="1"/>
</dbReference>
<dbReference type="STRING" id="209880.SAMN02910343_01231"/>
<dbReference type="Proteomes" id="UP000199689">
    <property type="component" value="Unassembled WGS sequence"/>
</dbReference>
<protein>
    <submittedName>
        <fullName evidence="1">Four helix bundle protein</fullName>
    </submittedName>
</protein>
<dbReference type="SUPFAM" id="SSF158446">
    <property type="entry name" value="IVS-encoded protein-like"/>
    <property type="match status" value="1"/>
</dbReference>
<organism evidence="1 2">
    <name type="scientific">Allisonella histaminiformans</name>
    <dbReference type="NCBI Taxonomy" id="209880"/>
    <lineage>
        <taxon>Bacteria</taxon>
        <taxon>Bacillati</taxon>
        <taxon>Bacillota</taxon>
        <taxon>Negativicutes</taxon>
        <taxon>Veillonellales</taxon>
        <taxon>Veillonellaceae</taxon>
        <taxon>Allisonella</taxon>
    </lineage>
</organism>
<gene>
    <name evidence="1" type="ORF">SAMN02910343_01231</name>
</gene>
<keyword evidence="2" id="KW-1185">Reference proteome</keyword>
<dbReference type="InterPro" id="IPR012657">
    <property type="entry name" value="23S_rRNA-intervening_sequence"/>
</dbReference>
<proteinExistence type="predicted"/>
<dbReference type="NCBIfam" id="NF008911">
    <property type="entry name" value="PRK12275.1-2"/>
    <property type="match status" value="1"/>
</dbReference>
<dbReference type="PANTHER" id="PTHR38471:SF2">
    <property type="entry name" value="FOUR HELIX BUNDLE PROTEIN"/>
    <property type="match status" value="1"/>
</dbReference>
<dbReference type="PANTHER" id="PTHR38471">
    <property type="entry name" value="FOUR HELIX BUNDLE PROTEIN"/>
    <property type="match status" value="1"/>
</dbReference>
<reference evidence="1 2" key="1">
    <citation type="submission" date="2016-10" db="EMBL/GenBank/DDBJ databases">
        <authorList>
            <person name="de Groot N.N."/>
        </authorList>
    </citation>
    <scope>NUCLEOTIDE SEQUENCE [LARGE SCALE GENOMIC DNA]</scope>
    <source>
        <strain evidence="1 2">DSM 15230</strain>
    </source>
</reference>